<evidence type="ECO:0000313" key="2">
    <source>
        <dbReference type="EMBL" id="KAF7512772.1"/>
    </source>
</evidence>
<feature type="compositionally biased region" description="Polar residues" evidence="1">
    <location>
        <begin position="86"/>
        <end position="97"/>
    </location>
</feature>
<protein>
    <submittedName>
        <fullName evidence="2">Uncharacterized protein</fullName>
    </submittedName>
</protein>
<feature type="compositionally biased region" description="Basic and acidic residues" evidence="1">
    <location>
        <begin position="58"/>
        <end position="78"/>
    </location>
</feature>
<dbReference type="EMBL" id="JAACFV010000010">
    <property type="protein sequence ID" value="KAF7512772.1"/>
    <property type="molecule type" value="Genomic_DNA"/>
</dbReference>
<dbReference type="Proteomes" id="UP000606974">
    <property type="component" value="Unassembled WGS sequence"/>
</dbReference>
<proteinExistence type="predicted"/>
<reference evidence="2" key="1">
    <citation type="submission" date="2020-02" db="EMBL/GenBank/DDBJ databases">
        <authorList>
            <person name="Palmer J.M."/>
        </authorList>
    </citation>
    <scope>NUCLEOTIDE SEQUENCE</scope>
    <source>
        <strain evidence="2">EPUS1.4</strain>
        <tissue evidence="2">Thallus</tissue>
    </source>
</reference>
<accession>A0A8H7E857</accession>
<dbReference type="AlphaFoldDB" id="A0A8H7E857"/>
<keyword evidence="3" id="KW-1185">Reference proteome</keyword>
<evidence type="ECO:0000313" key="3">
    <source>
        <dbReference type="Proteomes" id="UP000606974"/>
    </source>
</evidence>
<organism evidence="2 3">
    <name type="scientific">Endocarpon pusillum</name>
    <dbReference type="NCBI Taxonomy" id="364733"/>
    <lineage>
        <taxon>Eukaryota</taxon>
        <taxon>Fungi</taxon>
        <taxon>Dikarya</taxon>
        <taxon>Ascomycota</taxon>
        <taxon>Pezizomycotina</taxon>
        <taxon>Eurotiomycetes</taxon>
        <taxon>Chaetothyriomycetidae</taxon>
        <taxon>Verrucariales</taxon>
        <taxon>Verrucariaceae</taxon>
        <taxon>Endocarpon</taxon>
    </lineage>
</organism>
<evidence type="ECO:0000256" key="1">
    <source>
        <dbReference type="SAM" id="MobiDB-lite"/>
    </source>
</evidence>
<comment type="caution">
    <text evidence="2">The sequence shown here is derived from an EMBL/GenBank/DDBJ whole genome shotgun (WGS) entry which is preliminary data.</text>
</comment>
<name>A0A8H7E857_9EURO</name>
<sequence length="97" mass="11313">MMPNGPKFWRLSAHFNQKQGNFANYSVHHTKSPQSLHTTTTPPFLTMSYFQMPKKRYHVDSEDHRPRRTSDQKWKESSRPILWPSQPETANAVSGLS</sequence>
<feature type="region of interest" description="Disordered" evidence="1">
    <location>
        <begin position="57"/>
        <end position="97"/>
    </location>
</feature>
<gene>
    <name evidence="2" type="ORF">GJ744_000339</name>
</gene>